<reference evidence="3 4" key="2">
    <citation type="journal article" date="2022" name="Int. J. Syst. Evol. Microbiol.">
        <title>Strains of Bradyrhizobium barranii sp. nov. associated with legumes native to Canada are symbionts of soybeans and belong to different subspecies (subsp. barranii subsp. nov. and subsp. apii subsp. nov.) and symbiovars (sv. glycinearum and sv. septentrionale).</title>
        <authorList>
            <person name="Bromfield E.S.P."/>
            <person name="Cloutier S."/>
            <person name="Wasai-Hara S."/>
            <person name="Minamisawa K."/>
        </authorList>
    </citation>
    <scope>NUCLEOTIDE SEQUENCE [LARGE SCALE GENOMIC DNA]</scope>
    <source>
        <strain evidence="3 4">144S4</strain>
    </source>
</reference>
<dbReference type="Proteomes" id="UP000664702">
    <property type="component" value="Chromosome"/>
</dbReference>
<gene>
    <name evidence="3" type="ORF">J4G43_048840</name>
    <name evidence="2" type="ORF">J4G43_50535</name>
</gene>
<dbReference type="EMBL" id="CP086136">
    <property type="protein sequence ID" value="UEM12251.1"/>
    <property type="molecule type" value="Genomic_DNA"/>
</dbReference>
<accession>A0A939MFD4</accession>
<sequence>MKSVKRSLALVAAMMSAIIVGPPRSSAMENKTPIAYFSEGAPDNLVEALNNLSPDARDVVVARVRLQQPVIWMGGRHCELCTNDVWFARLRITETLKGKAEVGQVLDVS</sequence>
<dbReference type="RefSeq" id="WP_208089120.1">
    <property type="nucleotide sequence ID" value="NZ_CP086136.1"/>
</dbReference>
<organism evidence="2">
    <name type="scientific">Bradyrhizobium barranii subsp. barranii</name>
    <dbReference type="NCBI Taxonomy" id="2823807"/>
    <lineage>
        <taxon>Bacteria</taxon>
        <taxon>Pseudomonadati</taxon>
        <taxon>Pseudomonadota</taxon>
        <taxon>Alphaproteobacteria</taxon>
        <taxon>Hyphomicrobiales</taxon>
        <taxon>Nitrobacteraceae</taxon>
        <taxon>Bradyrhizobium</taxon>
        <taxon>Bradyrhizobium barranii</taxon>
    </lineage>
</organism>
<dbReference type="KEGG" id="bban:J4G43_048840"/>
<reference evidence="2" key="1">
    <citation type="submission" date="2021-03" db="EMBL/GenBank/DDBJ databases">
        <title>Whole Genome Sequence of Bradyrhizobium sp. Strain 144S4.</title>
        <authorList>
            <person name="Bromfield E.S.P."/>
            <person name="Cloutier S."/>
        </authorList>
    </citation>
    <scope>NUCLEOTIDE SEQUENCE [LARGE SCALE GENOMIC DNA]</scope>
    <source>
        <strain evidence="2">144S4</strain>
    </source>
</reference>
<feature type="chain" id="PRO_5038081207" evidence="1">
    <location>
        <begin position="28"/>
        <end position="109"/>
    </location>
</feature>
<evidence type="ECO:0000313" key="2">
    <source>
        <dbReference type="EMBL" id="MBO1868746.1"/>
    </source>
</evidence>
<dbReference type="AlphaFoldDB" id="A0A939MFD4"/>
<protein>
    <submittedName>
        <fullName evidence="2">Uncharacterized protein</fullName>
    </submittedName>
</protein>
<evidence type="ECO:0000313" key="3">
    <source>
        <dbReference type="EMBL" id="UEM12251.1"/>
    </source>
</evidence>
<dbReference type="EMBL" id="JAGEMI010000001">
    <property type="protein sequence ID" value="MBO1868746.1"/>
    <property type="molecule type" value="Genomic_DNA"/>
</dbReference>
<evidence type="ECO:0000313" key="4">
    <source>
        <dbReference type="Proteomes" id="UP000664702"/>
    </source>
</evidence>
<evidence type="ECO:0000256" key="1">
    <source>
        <dbReference type="SAM" id="SignalP"/>
    </source>
</evidence>
<name>A0A939MFD4_9BRAD</name>
<proteinExistence type="predicted"/>
<keyword evidence="1" id="KW-0732">Signal</keyword>
<feature type="signal peptide" evidence="1">
    <location>
        <begin position="1"/>
        <end position="27"/>
    </location>
</feature>